<name>A0A9P4QEB7_9PEZI</name>
<feature type="region of interest" description="Disordered" evidence="1">
    <location>
        <begin position="403"/>
        <end position="566"/>
    </location>
</feature>
<dbReference type="Proteomes" id="UP000799441">
    <property type="component" value="Unassembled WGS sequence"/>
</dbReference>
<feature type="compositionally biased region" description="Acidic residues" evidence="1">
    <location>
        <begin position="453"/>
        <end position="468"/>
    </location>
</feature>
<gene>
    <name evidence="2" type="ORF">K431DRAFT_27475</name>
</gene>
<protein>
    <submittedName>
        <fullName evidence="2">Uncharacterized protein</fullName>
    </submittedName>
</protein>
<sequence>MMPQAAKQQPPPSPSALLWAYQIKREHAFLMNRVKDVEALTAQHDQHIRSSRSKPEPASSEEVSGLAQRVQSIAHTHDAAAEQLMRDLNAKMDTIQTENEALTIKISSLDSLSASAEKEREMCSQDRANVLARITELDANLSKYVASLEGLKQTINDQQAESVATVVNGLRQEVQHDGAKVTDYPKKMAAIQQANKMLVAATHANERKLAQIESEIAAAHADKINKIPKRRGRPPLHSKRLPPRALPGDINALRNITAVRKAQRPGITTPRPRIGSKILNAEATISKPRRGRPPLNKAAGTLNRSPAGPKKPLQKTASQQKVEAQLWQHDDSIGSPLASISFLVRKDGVTERPKGTACKPCARAHVSHDSRMRCSRQLTSIQKRCTHGFTNDDLEASQKRLKMNAVNRPAVVQRSQSRPRPKVQPRPMMPARATKPPAKRKVPVHERWVYVEEPMDSETESGSDESQEGELKDEGGHDQSNDNTRMRKRKSEAQRLKSSAKKLLADLSEGAVKRRTRYSAPARVPNFPSKKDTEPMPKRPRGRPRKYPKIEPNNNIVVNQNFMPVV</sequence>
<evidence type="ECO:0000313" key="2">
    <source>
        <dbReference type="EMBL" id="KAF2723274.1"/>
    </source>
</evidence>
<dbReference type="InterPro" id="IPR017956">
    <property type="entry name" value="AT_hook_DNA-bd_motif"/>
</dbReference>
<comment type="caution">
    <text evidence="2">The sequence shown here is derived from an EMBL/GenBank/DDBJ whole genome shotgun (WGS) entry which is preliminary data.</text>
</comment>
<feature type="compositionally biased region" description="Polar residues" evidence="1">
    <location>
        <begin position="552"/>
        <end position="566"/>
    </location>
</feature>
<feature type="region of interest" description="Disordered" evidence="1">
    <location>
        <begin position="279"/>
        <end position="323"/>
    </location>
</feature>
<proteinExistence type="predicted"/>
<evidence type="ECO:0000313" key="3">
    <source>
        <dbReference type="Proteomes" id="UP000799441"/>
    </source>
</evidence>
<dbReference type="EMBL" id="MU003777">
    <property type="protein sequence ID" value="KAF2723274.1"/>
    <property type="molecule type" value="Genomic_DNA"/>
</dbReference>
<feature type="compositionally biased region" description="Basic and acidic residues" evidence="1">
    <location>
        <begin position="469"/>
        <end position="480"/>
    </location>
</feature>
<evidence type="ECO:0000256" key="1">
    <source>
        <dbReference type="SAM" id="MobiDB-lite"/>
    </source>
</evidence>
<feature type="compositionally biased region" description="Basic residues" evidence="1">
    <location>
        <begin position="538"/>
        <end position="547"/>
    </location>
</feature>
<keyword evidence="3" id="KW-1185">Reference proteome</keyword>
<accession>A0A9P4QEB7</accession>
<feature type="region of interest" description="Disordered" evidence="1">
    <location>
        <begin position="228"/>
        <end position="247"/>
    </location>
</feature>
<reference evidence="2" key="1">
    <citation type="journal article" date="2020" name="Stud. Mycol.">
        <title>101 Dothideomycetes genomes: a test case for predicting lifestyles and emergence of pathogens.</title>
        <authorList>
            <person name="Haridas S."/>
            <person name="Albert R."/>
            <person name="Binder M."/>
            <person name="Bloem J."/>
            <person name="Labutti K."/>
            <person name="Salamov A."/>
            <person name="Andreopoulos B."/>
            <person name="Baker S."/>
            <person name="Barry K."/>
            <person name="Bills G."/>
            <person name="Bluhm B."/>
            <person name="Cannon C."/>
            <person name="Castanera R."/>
            <person name="Culley D."/>
            <person name="Daum C."/>
            <person name="Ezra D."/>
            <person name="Gonzalez J."/>
            <person name="Henrissat B."/>
            <person name="Kuo A."/>
            <person name="Liang C."/>
            <person name="Lipzen A."/>
            <person name="Lutzoni F."/>
            <person name="Magnuson J."/>
            <person name="Mondo S."/>
            <person name="Nolan M."/>
            <person name="Ohm R."/>
            <person name="Pangilinan J."/>
            <person name="Park H.-J."/>
            <person name="Ramirez L."/>
            <person name="Alfaro M."/>
            <person name="Sun H."/>
            <person name="Tritt A."/>
            <person name="Yoshinaga Y."/>
            <person name="Zwiers L.-H."/>
            <person name="Turgeon B."/>
            <person name="Goodwin S."/>
            <person name="Spatafora J."/>
            <person name="Crous P."/>
            <person name="Grigoriev I."/>
        </authorList>
    </citation>
    <scope>NUCLEOTIDE SEQUENCE</scope>
    <source>
        <strain evidence="2">CBS 116435</strain>
    </source>
</reference>
<organism evidence="2 3">
    <name type="scientific">Polychaeton citri CBS 116435</name>
    <dbReference type="NCBI Taxonomy" id="1314669"/>
    <lineage>
        <taxon>Eukaryota</taxon>
        <taxon>Fungi</taxon>
        <taxon>Dikarya</taxon>
        <taxon>Ascomycota</taxon>
        <taxon>Pezizomycotina</taxon>
        <taxon>Dothideomycetes</taxon>
        <taxon>Dothideomycetidae</taxon>
        <taxon>Capnodiales</taxon>
        <taxon>Capnodiaceae</taxon>
        <taxon>Polychaeton</taxon>
    </lineage>
</organism>
<dbReference type="OrthoDB" id="3647228at2759"/>
<dbReference type="SMART" id="SM00384">
    <property type="entry name" value="AT_hook"/>
    <property type="match status" value="3"/>
</dbReference>
<feature type="region of interest" description="Disordered" evidence="1">
    <location>
        <begin position="41"/>
        <end position="63"/>
    </location>
</feature>
<feature type="compositionally biased region" description="Basic residues" evidence="1">
    <location>
        <begin position="228"/>
        <end position="242"/>
    </location>
</feature>
<dbReference type="AlphaFoldDB" id="A0A9P4QEB7"/>
<dbReference type="GO" id="GO:0003677">
    <property type="term" value="F:DNA binding"/>
    <property type="evidence" value="ECO:0007669"/>
    <property type="project" value="InterPro"/>
</dbReference>